<feature type="chain" id="PRO_5046391523" evidence="1">
    <location>
        <begin position="21"/>
        <end position="263"/>
    </location>
</feature>
<comment type="caution">
    <text evidence="2">The sequence shown here is derived from an EMBL/GenBank/DDBJ whole genome shotgun (WGS) entry which is preliminary data.</text>
</comment>
<feature type="signal peptide" evidence="1">
    <location>
        <begin position="1"/>
        <end position="20"/>
    </location>
</feature>
<proteinExistence type="predicted"/>
<keyword evidence="1" id="KW-0732">Signal</keyword>
<dbReference type="SUPFAM" id="SSF56935">
    <property type="entry name" value="Porins"/>
    <property type="match status" value="1"/>
</dbReference>
<gene>
    <name evidence="2" type="ORF">ORJ04_16765</name>
</gene>
<sequence length="263" mass="29297">MTLKYVLPVIALAASAAVSAEDYQTFVTVGADHYRVSGESETNWGVKGQHYFNKITTLGPLDQFGYILAETNVTADYSRRFDSNFWSVGGEYFVENGLMLSAKHQSAGDFDATTVGIGYLVSKDLLVKVEAIKPEDGDTDFLLSARYNHQLQGNDYIGFTAFADDEFDYYGVTSKYFSSLGDERYLTAEVTVERSDDETLWALASNYYFSKMTSVGVTYNKADSYSLTAKHFLTQNWAVEARFASNTDFSELKTYSVGVTGQF</sequence>
<dbReference type="EMBL" id="JAPJDZ010000056">
    <property type="protein sequence ID" value="MDP5137610.1"/>
    <property type="molecule type" value="Genomic_DNA"/>
</dbReference>
<organism evidence="2 3">
    <name type="scientific">Rheinheimera baltica</name>
    <dbReference type="NCBI Taxonomy" id="67576"/>
    <lineage>
        <taxon>Bacteria</taxon>
        <taxon>Pseudomonadati</taxon>
        <taxon>Pseudomonadota</taxon>
        <taxon>Gammaproteobacteria</taxon>
        <taxon>Chromatiales</taxon>
        <taxon>Chromatiaceae</taxon>
        <taxon>Rheinheimera</taxon>
    </lineage>
</organism>
<protein>
    <submittedName>
        <fullName evidence="2">Porin</fullName>
    </submittedName>
</protein>
<evidence type="ECO:0000313" key="3">
    <source>
        <dbReference type="Proteomes" id="UP001231109"/>
    </source>
</evidence>
<dbReference type="Proteomes" id="UP001231109">
    <property type="component" value="Unassembled WGS sequence"/>
</dbReference>
<name>A0ABT9I3I2_9GAMM</name>
<dbReference type="RefSeq" id="WP_305976898.1">
    <property type="nucleotide sequence ID" value="NZ_JAPJDZ010000056.1"/>
</dbReference>
<evidence type="ECO:0000256" key="1">
    <source>
        <dbReference type="SAM" id="SignalP"/>
    </source>
</evidence>
<keyword evidence="3" id="KW-1185">Reference proteome</keyword>
<reference evidence="2 3" key="1">
    <citation type="submission" date="2022-11" db="EMBL/GenBank/DDBJ databases">
        <title>Viruses from the air-sea interface of a natural surface slick.</title>
        <authorList>
            <person name="Rahlff J."/>
            <person name="Holmfeldt K."/>
        </authorList>
    </citation>
    <scope>NUCLEOTIDE SEQUENCE [LARGE SCALE GENOMIC DNA]</scope>
    <source>
        <strain evidence="2 3">SMS4</strain>
    </source>
</reference>
<dbReference type="InterPro" id="IPR031593">
    <property type="entry name" value="Porin_7"/>
</dbReference>
<evidence type="ECO:0000313" key="2">
    <source>
        <dbReference type="EMBL" id="MDP5137610.1"/>
    </source>
</evidence>
<accession>A0ABT9I3I2</accession>
<dbReference type="Pfam" id="PF16956">
    <property type="entry name" value="Porin_7"/>
    <property type="match status" value="1"/>
</dbReference>